<dbReference type="RefSeq" id="WP_343773513.1">
    <property type="nucleotide sequence ID" value="NZ_BAAADV010000003.1"/>
</dbReference>
<feature type="domain" description="HTH bat-type" evidence="3">
    <location>
        <begin position="157"/>
        <end position="201"/>
    </location>
</feature>
<keyword evidence="1" id="KW-0805">Transcription regulation</keyword>
<dbReference type="AlphaFoldDB" id="A0AAV3T9E3"/>
<protein>
    <recommendedName>
        <fullName evidence="7">Bacterio-opsin activator</fullName>
    </recommendedName>
</protein>
<keyword evidence="2" id="KW-0804">Transcription</keyword>
<comment type="caution">
    <text evidence="5">The sequence shown here is derived from an EMBL/GenBank/DDBJ whole genome shotgun (WGS) entry which is preliminary data.</text>
</comment>
<dbReference type="InterPro" id="IPR007050">
    <property type="entry name" value="HTH_bacterioopsin"/>
</dbReference>
<name>A0AAV3T9E3_9EURY</name>
<dbReference type="PANTHER" id="PTHR34236:SF1">
    <property type="entry name" value="DIMETHYL SULFOXIDE REDUCTASE TRANSCRIPTIONAL ACTIVATOR"/>
    <property type="match status" value="1"/>
</dbReference>
<dbReference type="Pfam" id="PF15915">
    <property type="entry name" value="BAT"/>
    <property type="match status" value="1"/>
</dbReference>
<evidence type="ECO:0000259" key="4">
    <source>
        <dbReference type="Pfam" id="PF15915"/>
    </source>
</evidence>
<evidence type="ECO:0000313" key="5">
    <source>
        <dbReference type="EMBL" id="GAA0670926.1"/>
    </source>
</evidence>
<dbReference type="Proteomes" id="UP001500420">
    <property type="component" value="Unassembled WGS sequence"/>
</dbReference>
<sequence>MSVIAEFSVASDDFALHHSLTAAPEMVVEIEQVVATMEDRVMPYFWVTGGDQSEFEAAFRDDETVTDVTAVDETEDARLYRAEWTDNVETIVYAYVEIGATILDALGRNEGWELRMRFDDREKLSDFREYCDTHGIAFELNQITEQEQPMASAQYDMTPKQRETLVRALDAGYYDVPQRVTMSELADELGISQQALSKRFHTGHQNLVRSTLTISHPDDKDGRN</sequence>
<dbReference type="InterPro" id="IPR031803">
    <property type="entry name" value="BAT_GAF/HTH-assoc"/>
</dbReference>
<reference evidence="5 6" key="1">
    <citation type="journal article" date="2019" name="Int. J. Syst. Evol. Microbiol.">
        <title>The Global Catalogue of Microorganisms (GCM) 10K type strain sequencing project: providing services to taxonomists for standard genome sequencing and annotation.</title>
        <authorList>
            <consortium name="The Broad Institute Genomics Platform"/>
            <consortium name="The Broad Institute Genome Sequencing Center for Infectious Disease"/>
            <person name="Wu L."/>
            <person name="Ma J."/>
        </authorList>
    </citation>
    <scope>NUCLEOTIDE SEQUENCE [LARGE SCALE GENOMIC DNA]</scope>
    <source>
        <strain evidence="5 6">JCM 16328</strain>
    </source>
</reference>
<organism evidence="5 6">
    <name type="scientific">Natronoarchaeum mannanilyticum</name>
    <dbReference type="NCBI Taxonomy" id="926360"/>
    <lineage>
        <taxon>Archaea</taxon>
        <taxon>Methanobacteriati</taxon>
        <taxon>Methanobacteriota</taxon>
        <taxon>Stenosarchaea group</taxon>
        <taxon>Halobacteria</taxon>
        <taxon>Halobacteriales</taxon>
        <taxon>Natronoarchaeaceae</taxon>
    </lineage>
</organism>
<dbReference type="PANTHER" id="PTHR34236">
    <property type="entry name" value="DIMETHYL SULFOXIDE REDUCTASE TRANSCRIPTIONAL ACTIVATOR"/>
    <property type="match status" value="1"/>
</dbReference>
<evidence type="ECO:0008006" key="7">
    <source>
        <dbReference type="Google" id="ProtNLM"/>
    </source>
</evidence>
<gene>
    <name evidence="5" type="ORF">GCM10009020_16490</name>
</gene>
<proteinExistence type="predicted"/>
<evidence type="ECO:0000259" key="3">
    <source>
        <dbReference type="Pfam" id="PF04967"/>
    </source>
</evidence>
<keyword evidence="6" id="KW-1185">Reference proteome</keyword>
<evidence type="ECO:0000313" key="6">
    <source>
        <dbReference type="Proteomes" id="UP001500420"/>
    </source>
</evidence>
<dbReference type="EMBL" id="BAAADV010000003">
    <property type="protein sequence ID" value="GAA0670926.1"/>
    <property type="molecule type" value="Genomic_DNA"/>
</dbReference>
<feature type="domain" description="Bacterioopsin transcriptional activator GAF and HTH associated" evidence="4">
    <location>
        <begin position="6"/>
        <end position="154"/>
    </location>
</feature>
<dbReference type="Pfam" id="PF04967">
    <property type="entry name" value="HTH_10"/>
    <property type="match status" value="1"/>
</dbReference>
<evidence type="ECO:0000256" key="1">
    <source>
        <dbReference type="ARBA" id="ARBA00023015"/>
    </source>
</evidence>
<accession>A0AAV3T9E3</accession>
<evidence type="ECO:0000256" key="2">
    <source>
        <dbReference type="ARBA" id="ARBA00023163"/>
    </source>
</evidence>